<dbReference type="Proteomes" id="UP001148737">
    <property type="component" value="Unassembled WGS sequence"/>
</dbReference>
<accession>A0ACC1QVN1</accession>
<keyword evidence="2" id="KW-1185">Reference proteome</keyword>
<evidence type="ECO:0000313" key="2">
    <source>
        <dbReference type="Proteomes" id="UP001148737"/>
    </source>
</evidence>
<dbReference type="EMBL" id="JANAKD010000564">
    <property type="protein sequence ID" value="KAJ3492738.1"/>
    <property type="molecule type" value="Genomic_DNA"/>
</dbReference>
<protein>
    <submittedName>
        <fullName evidence="1">Uncharacterized protein</fullName>
    </submittedName>
</protein>
<sequence length="272" mass="29522">MKFSVLVVTAITTAQHLDIRSCVCSSAKGSCDCDDAVKTVQVLSDAIPSCTASRGWQNIEEQPYADNSCGHARLFADVVCTKDDDTEAYPHDPCGAAHRFAVRECSLEKRSQDEFYATDACTTGQKRAADCLRRRGQFPGLPGTWVRMASLTIRVAVDVAPRSAAPKILSLVISVAVADAPKRETRIFLARLMSVAVVDAPKRASLSFCVVPPSAWRARASTASLTMSAAPCRAARRNASWRRAGRDFPGTFVVVTKTAPPRRSAIWAMRSR</sequence>
<gene>
    <name evidence="1" type="ORF">NLG97_g5182</name>
</gene>
<comment type="caution">
    <text evidence="1">The sequence shown here is derived from an EMBL/GenBank/DDBJ whole genome shotgun (WGS) entry which is preliminary data.</text>
</comment>
<evidence type="ECO:0000313" key="1">
    <source>
        <dbReference type="EMBL" id="KAJ3492738.1"/>
    </source>
</evidence>
<name>A0ACC1QVN1_9HYPO</name>
<organism evidence="1 2">
    <name type="scientific">Lecanicillium saksenae</name>
    <dbReference type="NCBI Taxonomy" id="468837"/>
    <lineage>
        <taxon>Eukaryota</taxon>
        <taxon>Fungi</taxon>
        <taxon>Dikarya</taxon>
        <taxon>Ascomycota</taxon>
        <taxon>Pezizomycotina</taxon>
        <taxon>Sordariomycetes</taxon>
        <taxon>Hypocreomycetidae</taxon>
        <taxon>Hypocreales</taxon>
        <taxon>Cordycipitaceae</taxon>
        <taxon>Lecanicillium</taxon>
    </lineage>
</organism>
<reference evidence="1" key="1">
    <citation type="submission" date="2022-07" db="EMBL/GenBank/DDBJ databases">
        <title>Genome Sequence of Lecanicillium saksenae.</title>
        <authorList>
            <person name="Buettner E."/>
        </authorList>
    </citation>
    <scope>NUCLEOTIDE SEQUENCE</scope>
    <source>
        <strain evidence="1">VT-O1</strain>
    </source>
</reference>
<proteinExistence type="predicted"/>